<dbReference type="SUPFAM" id="SSF51735">
    <property type="entry name" value="NAD(P)-binding Rossmann-fold domains"/>
    <property type="match status" value="1"/>
</dbReference>
<dbReference type="Gene3D" id="3.40.50.720">
    <property type="entry name" value="NAD(P)-binding Rossmann-like Domain"/>
    <property type="match status" value="1"/>
</dbReference>
<comment type="similarity">
    <text evidence="1">Belongs to the short-chain dehydrogenases/reductases (SDR) family.</text>
</comment>
<comment type="caution">
    <text evidence="3">The sequence shown here is derived from an EMBL/GenBank/DDBJ whole genome shotgun (WGS) entry which is preliminary data.</text>
</comment>
<dbReference type="InterPro" id="IPR036291">
    <property type="entry name" value="NAD(P)-bd_dom_sf"/>
</dbReference>
<dbReference type="InterPro" id="IPR050259">
    <property type="entry name" value="SDR"/>
</dbReference>
<reference evidence="3 4" key="1">
    <citation type="submission" date="2018-11" db="EMBL/GenBank/DDBJ databases">
        <title>Gemmobacter sp. nov., YIM 102744-1 draft genome.</title>
        <authorList>
            <person name="Li G."/>
            <person name="Jiang Y."/>
        </authorList>
    </citation>
    <scope>NUCLEOTIDE SEQUENCE [LARGE SCALE GENOMIC DNA]</scope>
    <source>
        <strain evidence="3 4">YIM 102744-1</strain>
    </source>
</reference>
<dbReference type="PRINTS" id="PR00080">
    <property type="entry name" value="SDRFAMILY"/>
</dbReference>
<dbReference type="Proteomes" id="UP000282125">
    <property type="component" value="Unassembled WGS sequence"/>
</dbReference>
<dbReference type="PANTHER" id="PTHR42879:SF2">
    <property type="entry name" value="3-OXOACYL-[ACYL-CARRIER-PROTEIN] REDUCTASE FABG"/>
    <property type="match status" value="1"/>
</dbReference>
<dbReference type="OrthoDB" id="9804774at2"/>
<keyword evidence="4" id="KW-1185">Reference proteome</keyword>
<dbReference type="CDD" id="cd05233">
    <property type="entry name" value="SDR_c"/>
    <property type="match status" value="1"/>
</dbReference>
<dbReference type="InterPro" id="IPR002347">
    <property type="entry name" value="SDR_fam"/>
</dbReference>
<evidence type="ECO:0000256" key="2">
    <source>
        <dbReference type="SAM" id="MobiDB-lite"/>
    </source>
</evidence>
<sequence length="249" mass="25777">MNLQGKRALVTGAGSGSGAAIARALARQGAEVVICGRQPGPLEALAKDHPLMRPQICDVTSEASVEAAFAAAGPLDIVVANAGISASAPLARTSLAEFQAQIDTNLLGTFLTFREAARHLPPRSWGRVIAIASTAAVKGYAYVAPYAASKHGVLGLVRSAALEYARKGVTFNALCPGFMDTEMTRRSVERISATTARSPEEARETLAANSPQRRLIDPEEVAEAVLWLCGPGSGGITGQAIPICGGETA</sequence>
<feature type="region of interest" description="Disordered" evidence="2">
    <location>
        <begin position="192"/>
        <end position="212"/>
    </location>
</feature>
<dbReference type="PANTHER" id="PTHR42879">
    <property type="entry name" value="3-OXOACYL-(ACYL-CARRIER-PROTEIN) REDUCTASE"/>
    <property type="match status" value="1"/>
</dbReference>
<name>A0A3P3D7G0_9RHOB</name>
<dbReference type="RefSeq" id="WP_124966463.1">
    <property type="nucleotide sequence ID" value="NZ_RRAZ01000037.1"/>
</dbReference>
<gene>
    <name evidence="3" type="ORF">EG244_17485</name>
</gene>
<dbReference type="EMBL" id="RRAZ01000037">
    <property type="protein sequence ID" value="RRH70091.1"/>
    <property type="molecule type" value="Genomic_DNA"/>
</dbReference>
<organism evidence="3 4">
    <name type="scientific">Falsigemmobacter faecalis</name>
    <dbReference type="NCBI Taxonomy" id="2488730"/>
    <lineage>
        <taxon>Bacteria</taxon>
        <taxon>Pseudomonadati</taxon>
        <taxon>Pseudomonadota</taxon>
        <taxon>Alphaproteobacteria</taxon>
        <taxon>Rhodobacterales</taxon>
        <taxon>Paracoccaceae</taxon>
        <taxon>Falsigemmobacter</taxon>
    </lineage>
</organism>
<dbReference type="PROSITE" id="PS00061">
    <property type="entry name" value="ADH_SHORT"/>
    <property type="match status" value="1"/>
</dbReference>
<dbReference type="PRINTS" id="PR00081">
    <property type="entry name" value="GDHRDH"/>
</dbReference>
<protein>
    <submittedName>
        <fullName evidence="3">SDR family oxidoreductase</fullName>
    </submittedName>
</protein>
<evidence type="ECO:0000313" key="3">
    <source>
        <dbReference type="EMBL" id="RRH70091.1"/>
    </source>
</evidence>
<evidence type="ECO:0000256" key="1">
    <source>
        <dbReference type="ARBA" id="ARBA00006484"/>
    </source>
</evidence>
<dbReference type="InterPro" id="IPR020904">
    <property type="entry name" value="Sc_DH/Rdtase_CS"/>
</dbReference>
<dbReference type="Pfam" id="PF13561">
    <property type="entry name" value="adh_short_C2"/>
    <property type="match status" value="1"/>
</dbReference>
<dbReference type="GO" id="GO:0032787">
    <property type="term" value="P:monocarboxylic acid metabolic process"/>
    <property type="evidence" value="ECO:0007669"/>
    <property type="project" value="UniProtKB-ARBA"/>
</dbReference>
<dbReference type="AlphaFoldDB" id="A0A3P3D7G0"/>
<evidence type="ECO:0000313" key="4">
    <source>
        <dbReference type="Proteomes" id="UP000282125"/>
    </source>
</evidence>
<proteinExistence type="inferred from homology"/>
<dbReference type="FunFam" id="3.40.50.720:FF:000084">
    <property type="entry name" value="Short-chain dehydrogenase reductase"/>
    <property type="match status" value="1"/>
</dbReference>
<accession>A0A3P3D7G0</accession>